<dbReference type="SUPFAM" id="SSF52540">
    <property type="entry name" value="P-loop containing nucleoside triphosphate hydrolases"/>
    <property type="match status" value="1"/>
</dbReference>
<organism evidence="1">
    <name type="scientific">Chromulina nebulosa</name>
    <dbReference type="NCBI Taxonomy" id="96789"/>
    <lineage>
        <taxon>Eukaryota</taxon>
        <taxon>Sar</taxon>
        <taxon>Stramenopiles</taxon>
        <taxon>Ochrophyta</taxon>
        <taxon>Chrysophyceae</taxon>
        <taxon>Chromulinales</taxon>
        <taxon>Chromulinaceae</taxon>
        <taxon>Chromulina</taxon>
    </lineage>
</organism>
<accession>A0A7S0XFL7</accession>
<gene>
    <name evidence="1" type="ORF">CNEB1095_LOCUS3415</name>
</gene>
<protein>
    <submittedName>
        <fullName evidence="1">Uncharacterized protein</fullName>
    </submittedName>
</protein>
<reference evidence="1" key="1">
    <citation type="submission" date="2021-01" db="EMBL/GenBank/DDBJ databases">
        <authorList>
            <person name="Corre E."/>
            <person name="Pelletier E."/>
            <person name="Niang G."/>
            <person name="Scheremetjew M."/>
            <person name="Finn R."/>
            <person name="Kale V."/>
            <person name="Holt S."/>
            <person name="Cochrane G."/>
            <person name="Meng A."/>
            <person name="Brown T."/>
            <person name="Cohen L."/>
        </authorList>
    </citation>
    <scope>NUCLEOTIDE SEQUENCE</scope>
    <source>
        <strain evidence="1">UTEXLB2642</strain>
    </source>
</reference>
<evidence type="ECO:0000313" key="1">
    <source>
        <dbReference type="EMBL" id="CAD8719631.1"/>
    </source>
</evidence>
<name>A0A7S0XFL7_9STRA</name>
<dbReference type="Gene3D" id="3.40.50.300">
    <property type="entry name" value="P-loop containing nucleotide triphosphate hydrolases"/>
    <property type="match status" value="1"/>
</dbReference>
<dbReference type="InterPro" id="IPR027417">
    <property type="entry name" value="P-loop_NTPase"/>
</dbReference>
<proteinExistence type="predicted"/>
<dbReference type="EMBL" id="HBFD01005187">
    <property type="protein sequence ID" value="CAD8719631.1"/>
    <property type="molecule type" value="Transcribed_RNA"/>
</dbReference>
<dbReference type="AlphaFoldDB" id="A0A7S0XFL7"/>
<sequence length="667" mass="76708">MNFLSFDSATKEVILAIRLMSSIPANKKIYSLCITGLPQVGKSFSLNALVIYLSRNGYLKYEVKDCDAVVNIFDSKSNDADSDGCNFIILYLRDGSEEWANSVIILFDFEGRGNNYLTISTQICSTLIFMSTNTWIDSAKSQLARMVEASMVQDSDRDTPICQNLRVILNKRENPIKPDMIQELYSKDSKTFDQSKEAINKAFDKIFPNRSIIGFKTKSNGFDNATNSEVLLYLNDLNDYFKDLVSTMLRPFSYHGTNLTSSTFSAYITNLVKYSNNNKSSFDRPIDYFDLVTICCQEKSEMCFISYKEHKYCPKVEMCTGDNKIRLQENHVKIKDITIDKYLNLTKEFIDSPEIREEHQNNLNSWITDYWNTILLDHDKKVQPLNKIISKFEEKRNFVIRLARILIEKFPKETADLIDLASKVSLYNDPIGSICTIKDFISNRKFEVITPAGRGDWKVEEVPAVMGTQFLSAVYTVKDVPVYRMRNVIRVVRDIPEETKAVRVCKGHIKTKTFMFQYNARSYYNSMESYFKHEANNGNIRDSTVSIELKRHCMSVCIVSWCKFCADDRCKSEIRSDTIEIPAIASLEEYVSEPESYVHSINKEFHLVTPERTVPCEIQAKSTIVLREIVPAVIDAYDLSQLCEVVDKWIAVASDYCHMKSITDIYE</sequence>